<organism evidence="2 3">
    <name type="scientific">Qiania dongpingensis</name>
    <dbReference type="NCBI Taxonomy" id="2763669"/>
    <lineage>
        <taxon>Bacteria</taxon>
        <taxon>Bacillati</taxon>
        <taxon>Bacillota</taxon>
        <taxon>Clostridia</taxon>
        <taxon>Lachnospirales</taxon>
        <taxon>Lachnospiraceae</taxon>
        <taxon>Qiania</taxon>
    </lineage>
</organism>
<keyword evidence="3" id="KW-1185">Reference proteome</keyword>
<proteinExistence type="predicted"/>
<dbReference type="InterPro" id="IPR009057">
    <property type="entry name" value="Homeodomain-like_sf"/>
</dbReference>
<evidence type="ECO:0000313" key="2">
    <source>
        <dbReference type="EMBL" id="QNM06256.1"/>
    </source>
</evidence>
<dbReference type="SUPFAM" id="SSF46689">
    <property type="entry name" value="Homeodomain-like"/>
    <property type="match status" value="1"/>
</dbReference>
<dbReference type="RefSeq" id="WP_249303653.1">
    <property type="nucleotide sequence ID" value="NZ_CP060634.1"/>
</dbReference>
<dbReference type="KEGG" id="qdo:H9Q78_03665"/>
<protein>
    <submittedName>
        <fullName evidence="2">TetR/AcrR family transcriptional regulator C-terminal domain-containing protein</fullName>
    </submittedName>
</protein>
<dbReference type="EMBL" id="CP060634">
    <property type="protein sequence ID" value="QNM06256.1"/>
    <property type="molecule type" value="Genomic_DNA"/>
</dbReference>
<name>A0A7G9G624_9FIRM</name>
<gene>
    <name evidence="2" type="ORF">H9Q78_03665</name>
</gene>
<dbReference type="Pfam" id="PF14278">
    <property type="entry name" value="TetR_C_8"/>
    <property type="match status" value="1"/>
</dbReference>
<accession>A0A7G9G624</accession>
<feature type="domain" description="Transcriptional regulator TetR C-terminal Firmicutes type" evidence="1">
    <location>
        <begin position="70"/>
        <end position="167"/>
    </location>
</feature>
<dbReference type="Gene3D" id="1.10.357.10">
    <property type="entry name" value="Tetracycline Repressor, domain 2"/>
    <property type="match status" value="1"/>
</dbReference>
<dbReference type="InterPro" id="IPR039532">
    <property type="entry name" value="TetR_C_Firmicutes"/>
</dbReference>
<evidence type="ECO:0000259" key="1">
    <source>
        <dbReference type="Pfam" id="PF14278"/>
    </source>
</evidence>
<reference evidence="2 3" key="1">
    <citation type="submission" date="2020-08" db="EMBL/GenBank/DDBJ databases">
        <authorList>
            <person name="Liu C."/>
            <person name="Sun Q."/>
        </authorList>
    </citation>
    <scope>NUCLEOTIDE SEQUENCE [LARGE SCALE GENOMIC DNA]</scope>
    <source>
        <strain evidence="2 3">NSJ-38</strain>
    </source>
</reference>
<dbReference type="AlphaFoldDB" id="A0A7G9G624"/>
<dbReference type="Proteomes" id="UP000515823">
    <property type="component" value="Chromosome"/>
</dbReference>
<sequence>MNSKQIFAESLEALLKKKNLDDIQVCEIVAGTPLSRRTFYRHFDDKYDLAGWYFAQFFEKSFGSITNGASWEDALSSYLSLYKDKVTILKNAYESKDVNGLRNIDIAFTKKTYETYLLQNGADIHSETMRFAIDIASRGGTDMVIEWLMGGMKIEKETLISLLKQTLPPDILKYLDK</sequence>
<evidence type="ECO:0000313" key="3">
    <source>
        <dbReference type="Proteomes" id="UP000515823"/>
    </source>
</evidence>